<evidence type="ECO:0000313" key="1">
    <source>
        <dbReference type="EMBL" id="STO70161.1"/>
    </source>
</evidence>
<dbReference type="EMBL" id="UGHK01000001">
    <property type="protein sequence ID" value="STO70161.1"/>
    <property type="molecule type" value="Genomic_DNA"/>
</dbReference>
<dbReference type="AlphaFoldDB" id="A0A377I4S0"/>
<protein>
    <submittedName>
        <fullName evidence="1">Uncharacterized protein</fullName>
    </submittedName>
</protein>
<dbReference type="Proteomes" id="UP000254465">
    <property type="component" value="Unassembled WGS sequence"/>
</dbReference>
<accession>A0A377I4S0</accession>
<name>A0A377I4S0_AVIPA</name>
<evidence type="ECO:0000313" key="2">
    <source>
        <dbReference type="Proteomes" id="UP000254465"/>
    </source>
</evidence>
<proteinExistence type="predicted"/>
<gene>
    <name evidence="1" type="ORF">NCTC11296_00040</name>
</gene>
<reference evidence="1 2" key="1">
    <citation type="submission" date="2018-06" db="EMBL/GenBank/DDBJ databases">
        <authorList>
            <consortium name="Pathogen Informatics"/>
            <person name="Doyle S."/>
        </authorList>
    </citation>
    <scope>NUCLEOTIDE SEQUENCE [LARGE SCALE GENOMIC DNA]</scope>
    <source>
        <strain evidence="1 2">NCTC11296</strain>
    </source>
</reference>
<organism evidence="1 2">
    <name type="scientific">Avibacterium paragallinarum</name>
    <name type="common">Haemophilus gallinarum</name>
    <dbReference type="NCBI Taxonomy" id="728"/>
    <lineage>
        <taxon>Bacteria</taxon>
        <taxon>Pseudomonadati</taxon>
        <taxon>Pseudomonadota</taxon>
        <taxon>Gammaproteobacteria</taxon>
        <taxon>Pasteurellales</taxon>
        <taxon>Pasteurellaceae</taxon>
        <taxon>Avibacterium</taxon>
    </lineage>
</organism>
<sequence length="79" mass="9904">MLKKLKYFLFGLWYPVSYENYRDISYSKIGSESHRIYWINLKTGKHKTTYYFNKGFMSDYRFNIMQNIYKKNYIIREKK</sequence>